<evidence type="ECO:0000256" key="1">
    <source>
        <dbReference type="SAM" id="MobiDB-lite"/>
    </source>
</evidence>
<gene>
    <name evidence="2" type="ORF">J07HQW2_02814</name>
</gene>
<dbReference type="InterPro" id="IPR055523">
    <property type="entry name" value="DUF7097"/>
</dbReference>
<organism evidence="2 3">
    <name type="scientific">Haloquadratum walsbyi J07HQW2</name>
    <dbReference type="NCBI Taxonomy" id="1238425"/>
    <lineage>
        <taxon>Archaea</taxon>
        <taxon>Methanobacteriati</taxon>
        <taxon>Methanobacteriota</taxon>
        <taxon>Stenosarchaea group</taxon>
        <taxon>Halobacteria</taxon>
        <taxon>Halobacteriales</taxon>
        <taxon>Haloferacaceae</taxon>
        <taxon>Haloquadratum</taxon>
    </lineage>
</organism>
<dbReference type="eggNOG" id="arCOG04666">
    <property type="taxonomic scope" value="Archaea"/>
</dbReference>
<feature type="compositionally biased region" description="Basic and acidic residues" evidence="1">
    <location>
        <begin position="199"/>
        <end position="211"/>
    </location>
</feature>
<evidence type="ECO:0000313" key="2">
    <source>
        <dbReference type="EMBL" id="ERG96337.1"/>
    </source>
</evidence>
<dbReference type="Pfam" id="PF23382">
    <property type="entry name" value="DUF7097"/>
    <property type="match status" value="1"/>
</dbReference>
<dbReference type="AlphaFoldDB" id="U1PRE2"/>
<sequence length="223" mass="24802">MYTTPDGTPVGVDDPYEHADTCDHLTDDGRCRLALSQNIDNPEFIAERRDDDYACLAHSYDGGNRTTPAESDSVSSSMESSIPVSAFRECTQYQSTTDNRACVRCGLENVRIAHDTDTQSLLEEHHLSYGSDTADNSVISDIDETSNESIEKSAQNDTEAKIACNHEITVAVCRWCHSKIHQSFARLDDDASPDPEAFAAREQRRAREKQELGFSPANEIDDY</sequence>
<feature type="compositionally biased region" description="Low complexity" evidence="1">
    <location>
        <begin position="68"/>
        <end position="78"/>
    </location>
</feature>
<protein>
    <submittedName>
        <fullName evidence="2">Uncharacterized protein</fullName>
    </submittedName>
</protein>
<dbReference type="EMBL" id="KE356561">
    <property type="protein sequence ID" value="ERG96337.1"/>
    <property type="molecule type" value="Genomic_DNA"/>
</dbReference>
<name>U1PRE2_9EURY</name>
<reference evidence="2 3" key="1">
    <citation type="journal article" date="2013" name="PLoS ONE">
        <title>Assembly-driven community genomics of a hypersaline microbial ecosystem.</title>
        <authorList>
            <person name="Podell S."/>
            <person name="Ugalde J.A."/>
            <person name="Narasingarao P."/>
            <person name="Banfield J.F."/>
            <person name="Heidelberg K.B."/>
            <person name="Allen E.E."/>
        </authorList>
    </citation>
    <scope>NUCLEOTIDE SEQUENCE [LARGE SCALE GENOMIC DNA]</scope>
    <source>
        <strain evidence="3">J07HQW2</strain>
    </source>
</reference>
<dbReference type="Proteomes" id="UP000030710">
    <property type="component" value="Unassembled WGS sequence"/>
</dbReference>
<feature type="region of interest" description="Disordered" evidence="1">
    <location>
        <begin position="59"/>
        <end position="78"/>
    </location>
</feature>
<proteinExistence type="predicted"/>
<evidence type="ECO:0000313" key="3">
    <source>
        <dbReference type="Proteomes" id="UP000030710"/>
    </source>
</evidence>
<dbReference type="HOGENOM" id="CLU_120318_0_0_2"/>
<dbReference type="RefSeq" id="WP_021055804.1">
    <property type="nucleotide sequence ID" value="NZ_KE356561.1"/>
</dbReference>
<feature type="region of interest" description="Disordered" evidence="1">
    <location>
        <begin position="187"/>
        <end position="223"/>
    </location>
</feature>
<accession>U1PRE2</accession>